<keyword evidence="2" id="KW-1185">Reference proteome</keyword>
<accession>A0AC61RCS8</accession>
<evidence type="ECO:0000313" key="1">
    <source>
        <dbReference type="EMBL" id="TGY76148.1"/>
    </source>
</evidence>
<gene>
    <name evidence="1" type="ORF">E5331_18720</name>
</gene>
<protein>
    <submittedName>
        <fullName evidence="1">Uncharacterized protein</fullName>
    </submittedName>
</protein>
<evidence type="ECO:0000313" key="2">
    <source>
        <dbReference type="Proteomes" id="UP000306319"/>
    </source>
</evidence>
<sequence length="117" mass="13420">MSTYINSMTDFGFKYIFGREESKMEIMPFIQKDRLFRRLSSVASYANLSDEDKMDYDADLKAYRDIVGQLSYAKAEEREEGKAEMIVNMVKAGLPIEQIAVIANMAIDKVRKILGNM</sequence>
<proteinExistence type="predicted"/>
<comment type="caution">
    <text evidence="1">The sequence shown here is derived from an EMBL/GenBank/DDBJ whole genome shotgun (WGS) entry which is preliminary data.</text>
</comment>
<dbReference type="EMBL" id="SRYB01000044">
    <property type="protein sequence ID" value="TGY76148.1"/>
    <property type="molecule type" value="Genomic_DNA"/>
</dbReference>
<organism evidence="1 2">
    <name type="scientific">Lepagella muris</name>
    <dbReference type="NCBI Taxonomy" id="3032870"/>
    <lineage>
        <taxon>Bacteria</taxon>
        <taxon>Pseudomonadati</taxon>
        <taxon>Bacteroidota</taxon>
        <taxon>Bacteroidia</taxon>
        <taxon>Bacteroidales</taxon>
        <taxon>Muribaculaceae</taxon>
        <taxon>Lepagella</taxon>
    </lineage>
</organism>
<name>A0AC61RCS8_9BACT</name>
<dbReference type="Proteomes" id="UP000306319">
    <property type="component" value="Unassembled WGS sequence"/>
</dbReference>
<reference evidence="1" key="1">
    <citation type="submission" date="2019-04" db="EMBL/GenBank/DDBJ databases">
        <title>Microbes associate with the intestines of laboratory mice.</title>
        <authorList>
            <person name="Navarre W."/>
            <person name="Wong E."/>
            <person name="Huang K."/>
            <person name="Tropini C."/>
            <person name="Ng K."/>
            <person name="Yu B."/>
        </authorList>
    </citation>
    <scope>NUCLEOTIDE SEQUENCE</scope>
    <source>
        <strain evidence="1">NM04_E33</strain>
    </source>
</reference>